<dbReference type="PANTHER" id="PTHR30273:SF2">
    <property type="entry name" value="PROTEIN FECR"/>
    <property type="match status" value="1"/>
</dbReference>
<sequence length="357" mass="40507">MPVDHQIWLLVSLKLSGEATREELAQLELLMAQDPALKDELQVLTSIWKTRQAGLGINKEDAWLRHLNRLHSPATAPEVQVHPKRIKPWYWMTAAAVVFICFAGIKYFSNGKGYTFGKQTSHVYNTQPGQRMKLQLPDGTSVWLNVGSKLTYSGNFKGDKREVQLSGEAFFDVAPDKDRPFVIHTSTIDLRVLGTAFNIRSYEEEKETEAALVRGAVEVTLRNDPGKKIILKPKEKILVNSCRNDSAIYTLTGPKSTEESPLIVLSKIRYWGRDSSNNLESAWVKNKLMFDKENLENIAAKIERWYNVQVIITDNHLNDATYTGLFENEKLEEVLEALRLTGGFHYSIKGNTVTINR</sequence>
<feature type="domain" description="Protein FecR C-terminal" evidence="3">
    <location>
        <begin position="287"/>
        <end position="355"/>
    </location>
</feature>
<feature type="domain" description="FecR protein" evidence="2">
    <location>
        <begin position="123"/>
        <end position="218"/>
    </location>
</feature>
<dbReference type="EMBL" id="FRBL01000008">
    <property type="protein sequence ID" value="SHM43930.1"/>
    <property type="molecule type" value="Genomic_DNA"/>
</dbReference>
<organism evidence="4 5">
    <name type="scientific">Chitinophaga jiangningensis</name>
    <dbReference type="NCBI Taxonomy" id="1419482"/>
    <lineage>
        <taxon>Bacteria</taxon>
        <taxon>Pseudomonadati</taxon>
        <taxon>Bacteroidota</taxon>
        <taxon>Chitinophagia</taxon>
        <taxon>Chitinophagales</taxon>
        <taxon>Chitinophagaceae</taxon>
        <taxon>Chitinophaga</taxon>
    </lineage>
</organism>
<dbReference type="STRING" id="1419482.SAMN05444266_10886"/>
<dbReference type="PANTHER" id="PTHR30273">
    <property type="entry name" value="PERIPLASMIC SIGNAL SENSOR AND SIGMA FACTOR ACTIVATOR FECR-RELATED"/>
    <property type="match status" value="1"/>
</dbReference>
<dbReference type="PIRSF" id="PIRSF018266">
    <property type="entry name" value="FecR"/>
    <property type="match status" value="1"/>
</dbReference>
<evidence type="ECO:0000256" key="1">
    <source>
        <dbReference type="SAM" id="Phobius"/>
    </source>
</evidence>
<dbReference type="Pfam" id="PF04773">
    <property type="entry name" value="FecR"/>
    <property type="match status" value="1"/>
</dbReference>
<evidence type="ECO:0000259" key="3">
    <source>
        <dbReference type="Pfam" id="PF16344"/>
    </source>
</evidence>
<dbReference type="InterPro" id="IPR032508">
    <property type="entry name" value="FecR_C"/>
</dbReference>
<evidence type="ECO:0000313" key="4">
    <source>
        <dbReference type="EMBL" id="SHM43930.1"/>
    </source>
</evidence>
<evidence type="ECO:0000313" key="5">
    <source>
        <dbReference type="Proteomes" id="UP000184420"/>
    </source>
</evidence>
<dbReference type="OrthoDB" id="1523735at2"/>
<dbReference type="GO" id="GO:0016989">
    <property type="term" value="F:sigma factor antagonist activity"/>
    <property type="evidence" value="ECO:0007669"/>
    <property type="project" value="TreeGrafter"/>
</dbReference>
<accession>A0A1M7IT77</accession>
<reference evidence="4 5" key="1">
    <citation type="submission" date="2016-11" db="EMBL/GenBank/DDBJ databases">
        <authorList>
            <person name="Jaros S."/>
            <person name="Januszkiewicz K."/>
            <person name="Wedrychowicz H."/>
        </authorList>
    </citation>
    <scope>NUCLEOTIDE SEQUENCE [LARGE SCALE GENOMIC DNA]</scope>
    <source>
        <strain evidence="4 5">DSM 27406</strain>
    </source>
</reference>
<dbReference type="RefSeq" id="WP_073084917.1">
    <property type="nucleotide sequence ID" value="NZ_FRBL01000008.1"/>
</dbReference>
<dbReference type="FunFam" id="2.60.120.1440:FF:000001">
    <property type="entry name" value="Putative anti-sigma factor"/>
    <property type="match status" value="1"/>
</dbReference>
<dbReference type="InterPro" id="IPR006860">
    <property type="entry name" value="FecR"/>
</dbReference>
<dbReference type="Gene3D" id="2.60.120.1440">
    <property type="match status" value="1"/>
</dbReference>
<evidence type="ECO:0000259" key="2">
    <source>
        <dbReference type="Pfam" id="PF04773"/>
    </source>
</evidence>
<keyword evidence="1" id="KW-0812">Transmembrane</keyword>
<dbReference type="Gene3D" id="3.55.50.30">
    <property type="match status" value="1"/>
</dbReference>
<proteinExistence type="predicted"/>
<dbReference type="AlphaFoldDB" id="A0A1M7IT77"/>
<dbReference type="InterPro" id="IPR012373">
    <property type="entry name" value="Ferrdict_sens_TM"/>
</dbReference>
<name>A0A1M7IT77_9BACT</name>
<keyword evidence="5" id="KW-1185">Reference proteome</keyword>
<dbReference type="Proteomes" id="UP000184420">
    <property type="component" value="Unassembled WGS sequence"/>
</dbReference>
<gene>
    <name evidence="4" type="ORF">SAMN05444266_10886</name>
</gene>
<protein>
    <submittedName>
        <fullName evidence="4">FecR family protein</fullName>
    </submittedName>
</protein>
<keyword evidence="1" id="KW-0472">Membrane</keyword>
<dbReference type="Pfam" id="PF16344">
    <property type="entry name" value="FecR_C"/>
    <property type="match status" value="1"/>
</dbReference>
<feature type="transmembrane region" description="Helical" evidence="1">
    <location>
        <begin position="89"/>
        <end position="108"/>
    </location>
</feature>
<keyword evidence="1" id="KW-1133">Transmembrane helix</keyword>